<dbReference type="PROSITE" id="PS50089">
    <property type="entry name" value="ZF_RING_2"/>
    <property type="match status" value="1"/>
</dbReference>
<dbReference type="Gene3D" id="3.30.40.10">
    <property type="entry name" value="Zinc/RING finger domain, C3HC4 (zinc finger)"/>
    <property type="match status" value="1"/>
</dbReference>
<dbReference type="GO" id="GO:0016567">
    <property type="term" value="P:protein ubiquitination"/>
    <property type="evidence" value="ECO:0007669"/>
    <property type="project" value="TreeGrafter"/>
</dbReference>
<protein>
    <recommendedName>
        <fullName evidence="2">RING-type E3 ubiquitin transferase</fullName>
        <ecNumber evidence="2">2.3.2.27</ecNumber>
    </recommendedName>
</protein>
<keyword evidence="13" id="KW-1185">Reference proteome</keyword>
<comment type="caution">
    <text evidence="12">The sequence shown here is derived from an EMBL/GenBank/DDBJ whole genome shotgun (WGS) entry which is preliminary data.</text>
</comment>
<keyword evidence="4" id="KW-0479">Metal-binding</keyword>
<dbReference type="CDD" id="cd16667">
    <property type="entry name" value="RING-H2_RNF126-like"/>
    <property type="match status" value="1"/>
</dbReference>
<dbReference type="STRING" id="3476.A0A2P5DIR9"/>
<reference evidence="13" key="1">
    <citation type="submission" date="2016-06" db="EMBL/GenBank/DDBJ databases">
        <title>Parallel loss of symbiosis genes in relatives of nitrogen-fixing non-legume Parasponia.</title>
        <authorList>
            <person name="Van Velzen R."/>
            <person name="Holmer R."/>
            <person name="Bu F."/>
            <person name="Rutten L."/>
            <person name="Van Zeijl A."/>
            <person name="Liu W."/>
            <person name="Santuari L."/>
            <person name="Cao Q."/>
            <person name="Sharma T."/>
            <person name="Shen D."/>
            <person name="Roswanjaya Y."/>
            <person name="Wardhani T."/>
            <person name="Kalhor M.S."/>
            <person name="Jansen J."/>
            <person name="Van den Hoogen J."/>
            <person name="Gungor B."/>
            <person name="Hartog M."/>
            <person name="Hontelez J."/>
            <person name="Verver J."/>
            <person name="Yang W.-C."/>
            <person name="Schijlen E."/>
            <person name="Repin R."/>
            <person name="Schilthuizen M."/>
            <person name="Schranz E."/>
            <person name="Heidstra R."/>
            <person name="Miyata K."/>
            <person name="Fedorova E."/>
            <person name="Kohlen W."/>
            <person name="Bisseling T."/>
            <person name="Smit S."/>
            <person name="Geurts R."/>
        </authorList>
    </citation>
    <scope>NUCLEOTIDE SEQUENCE [LARGE SCALE GENOMIC DNA]</scope>
    <source>
        <strain evidence="13">cv. WU1-14</strain>
    </source>
</reference>
<dbReference type="AlphaFoldDB" id="A0A2P5DIR9"/>
<evidence type="ECO:0000256" key="6">
    <source>
        <dbReference type="ARBA" id="ARBA00022786"/>
    </source>
</evidence>
<organism evidence="12 13">
    <name type="scientific">Parasponia andersonii</name>
    <name type="common">Sponia andersonii</name>
    <dbReference type="NCBI Taxonomy" id="3476"/>
    <lineage>
        <taxon>Eukaryota</taxon>
        <taxon>Viridiplantae</taxon>
        <taxon>Streptophyta</taxon>
        <taxon>Embryophyta</taxon>
        <taxon>Tracheophyta</taxon>
        <taxon>Spermatophyta</taxon>
        <taxon>Magnoliopsida</taxon>
        <taxon>eudicotyledons</taxon>
        <taxon>Gunneridae</taxon>
        <taxon>Pentapetalae</taxon>
        <taxon>rosids</taxon>
        <taxon>fabids</taxon>
        <taxon>Rosales</taxon>
        <taxon>Cannabaceae</taxon>
        <taxon>Parasponia</taxon>
    </lineage>
</organism>
<keyword evidence="7" id="KW-0862">Zinc</keyword>
<evidence type="ECO:0000256" key="10">
    <source>
        <dbReference type="SAM" id="MobiDB-lite"/>
    </source>
</evidence>
<dbReference type="Proteomes" id="UP000237105">
    <property type="component" value="Unassembled WGS sequence"/>
</dbReference>
<evidence type="ECO:0000256" key="2">
    <source>
        <dbReference type="ARBA" id="ARBA00012483"/>
    </source>
</evidence>
<dbReference type="InterPro" id="IPR013083">
    <property type="entry name" value="Znf_RING/FYVE/PHD"/>
</dbReference>
<dbReference type="Pfam" id="PF13639">
    <property type="entry name" value="zf-RING_2"/>
    <property type="match status" value="1"/>
</dbReference>
<dbReference type="GO" id="GO:0008270">
    <property type="term" value="F:zinc ion binding"/>
    <property type="evidence" value="ECO:0007669"/>
    <property type="project" value="UniProtKB-KW"/>
</dbReference>
<dbReference type="GO" id="GO:0061630">
    <property type="term" value="F:ubiquitin protein ligase activity"/>
    <property type="evidence" value="ECO:0007669"/>
    <property type="project" value="UniProtKB-EC"/>
</dbReference>
<comment type="catalytic activity">
    <reaction evidence="1">
        <text>S-ubiquitinyl-[E2 ubiquitin-conjugating enzyme]-L-cysteine + [acceptor protein]-L-lysine = [E2 ubiquitin-conjugating enzyme]-L-cysteine + N(6)-ubiquitinyl-[acceptor protein]-L-lysine.</text>
        <dbReference type="EC" id="2.3.2.27"/>
    </reaction>
</comment>
<evidence type="ECO:0000256" key="9">
    <source>
        <dbReference type="SAM" id="Coils"/>
    </source>
</evidence>
<accession>A0A2P5DIR9</accession>
<dbReference type="GO" id="GO:0005737">
    <property type="term" value="C:cytoplasm"/>
    <property type="evidence" value="ECO:0007669"/>
    <property type="project" value="TreeGrafter"/>
</dbReference>
<evidence type="ECO:0000256" key="3">
    <source>
        <dbReference type="ARBA" id="ARBA00022679"/>
    </source>
</evidence>
<evidence type="ECO:0000256" key="1">
    <source>
        <dbReference type="ARBA" id="ARBA00000900"/>
    </source>
</evidence>
<evidence type="ECO:0000256" key="5">
    <source>
        <dbReference type="ARBA" id="ARBA00022771"/>
    </source>
</evidence>
<dbReference type="SMART" id="SM00184">
    <property type="entry name" value="RING"/>
    <property type="match status" value="1"/>
</dbReference>
<dbReference type="EMBL" id="JXTB01000035">
    <property type="protein sequence ID" value="PON73145.1"/>
    <property type="molecule type" value="Genomic_DNA"/>
</dbReference>
<evidence type="ECO:0000259" key="11">
    <source>
        <dbReference type="PROSITE" id="PS50089"/>
    </source>
</evidence>
<evidence type="ECO:0000256" key="8">
    <source>
        <dbReference type="PROSITE-ProRule" id="PRU00175"/>
    </source>
</evidence>
<dbReference type="EC" id="2.3.2.27" evidence="2"/>
<keyword evidence="5 8" id="KW-0863">Zinc-finger</keyword>
<dbReference type="SUPFAM" id="SSF57850">
    <property type="entry name" value="RING/U-box"/>
    <property type="match status" value="1"/>
</dbReference>
<evidence type="ECO:0000256" key="4">
    <source>
        <dbReference type="ARBA" id="ARBA00022723"/>
    </source>
</evidence>
<dbReference type="InterPro" id="IPR001841">
    <property type="entry name" value="Znf_RING"/>
</dbReference>
<dbReference type="PANTHER" id="PTHR15710:SF4">
    <property type="entry name" value="E3 UBIQUITIN-PROTEIN LIGASE AIP2"/>
    <property type="match status" value="1"/>
</dbReference>
<evidence type="ECO:0000313" key="12">
    <source>
        <dbReference type="EMBL" id="PON73145.1"/>
    </source>
</evidence>
<feature type="region of interest" description="Disordered" evidence="10">
    <location>
        <begin position="111"/>
        <end position="130"/>
    </location>
</feature>
<sequence>MESDENCLKQRLEELQRDLSKKLKFENAVSSLNSLLLHHYPSSSPSIRKLFYSVICRVATVLKTRYTSPGFWAAGLGLFEQAHGLVSDSSEKTHLKSCISQAKEVLHQLNNPTQSSQSTTPGGYLFEGHLTVDPEPPQPQWLVQSNLLNAAASLLPAESSSQAGVEIGNGSDTAASTLIQSLIENFDDTLIPMLEDGRAAPRVPPASKEVVAKLPVITITEEELNTLGNDGECAICKENLVVNDEMQELPCKHTFHPPCLKPWLDEHNSCPICRRELQTDDHEYESWKEREKEAEEERKGAANAIRGGEYIEAYAASKQAN</sequence>
<evidence type="ECO:0000256" key="7">
    <source>
        <dbReference type="ARBA" id="ARBA00022833"/>
    </source>
</evidence>
<keyword evidence="9" id="KW-0175">Coiled coil</keyword>
<dbReference type="PANTHER" id="PTHR15710">
    <property type="entry name" value="E3 UBIQUITIN-PROTEIN LIGASE PRAJA"/>
    <property type="match status" value="1"/>
</dbReference>
<feature type="domain" description="RING-type" evidence="11">
    <location>
        <begin position="233"/>
        <end position="274"/>
    </location>
</feature>
<keyword evidence="6" id="KW-0833">Ubl conjugation pathway</keyword>
<proteinExistence type="predicted"/>
<gene>
    <name evidence="12" type="ORF">PanWU01x14_059860</name>
</gene>
<name>A0A2P5DIR9_PARAD</name>
<feature type="coiled-coil region" evidence="9">
    <location>
        <begin position="277"/>
        <end position="304"/>
    </location>
</feature>
<dbReference type="OrthoDB" id="8062037at2759"/>
<dbReference type="FunFam" id="3.30.40.10:FF:000127">
    <property type="entry name" value="E3 ubiquitin-protein ligase RNF181"/>
    <property type="match status" value="1"/>
</dbReference>
<keyword evidence="3" id="KW-0808">Transferase</keyword>
<evidence type="ECO:0000313" key="13">
    <source>
        <dbReference type="Proteomes" id="UP000237105"/>
    </source>
</evidence>
<feature type="compositionally biased region" description="Polar residues" evidence="10">
    <location>
        <begin position="111"/>
        <end position="121"/>
    </location>
</feature>